<proteinExistence type="predicted"/>
<reference evidence="1 2" key="1">
    <citation type="submission" date="2020-04" db="EMBL/GenBank/DDBJ databases">
        <title>Genome-Wide Identification of 5-Methylcytosine Sites in Bacterial Genomes By High-Throughput Sequencing of MspJI Restriction Fragments.</title>
        <authorList>
            <person name="Wu V."/>
        </authorList>
    </citation>
    <scope>NUCLEOTIDE SEQUENCE [LARGE SCALE GENOMIC DNA]</scope>
    <source>
        <strain evidence="1 2">S2</strain>
    </source>
</reference>
<organism evidence="1 2">
    <name type="scientific">Priestia megaterium</name>
    <name type="common">Bacillus megaterium</name>
    <dbReference type="NCBI Taxonomy" id="1404"/>
    <lineage>
        <taxon>Bacteria</taxon>
        <taxon>Bacillati</taxon>
        <taxon>Bacillota</taxon>
        <taxon>Bacilli</taxon>
        <taxon>Bacillales</taxon>
        <taxon>Bacillaceae</taxon>
        <taxon>Priestia</taxon>
    </lineage>
</organism>
<accession>A0A6H1P2K5</accession>
<dbReference type="AlphaFoldDB" id="A0A6H1P2K5"/>
<name>A0A6H1P2K5_PRIMG</name>
<evidence type="ECO:0000313" key="1">
    <source>
        <dbReference type="EMBL" id="QIZ07776.1"/>
    </source>
</evidence>
<sequence length="89" mass="10676">MVIRSKADVEFFCERFGDLAIWDGSKHYIALQDDQNNGTVTFMRYPDGKLTAHRKYQAFWDINELPVDSKDIWRYRKVLNSYLKNFKSY</sequence>
<reference evidence="1 2" key="2">
    <citation type="submission" date="2020-04" db="EMBL/GenBank/DDBJ databases">
        <authorList>
            <person name="Fomenkov A."/>
            <person name="Anton B.P."/>
            <person name="Roberts R.J."/>
        </authorList>
    </citation>
    <scope>NUCLEOTIDE SEQUENCE [LARGE SCALE GENOMIC DNA]</scope>
    <source>
        <strain evidence="1 2">S2</strain>
    </source>
</reference>
<gene>
    <name evidence="1" type="ORF">HFZ78_14445</name>
</gene>
<protein>
    <submittedName>
        <fullName evidence="1">Uncharacterized protein</fullName>
    </submittedName>
</protein>
<dbReference type="Proteomes" id="UP000501868">
    <property type="component" value="Chromosome"/>
</dbReference>
<evidence type="ECO:0000313" key="2">
    <source>
        <dbReference type="Proteomes" id="UP000501868"/>
    </source>
</evidence>
<dbReference type="EMBL" id="CP051128">
    <property type="protein sequence ID" value="QIZ07776.1"/>
    <property type="molecule type" value="Genomic_DNA"/>
</dbReference>